<evidence type="ECO:0000256" key="1">
    <source>
        <dbReference type="ARBA" id="ARBA00006887"/>
    </source>
</evidence>
<keyword evidence="15" id="KW-1185">Reference proteome</keyword>
<dbReference type="Pfam" id="PF08264">
    <property type="entry name" value="Anticodon_1"/>
    <property type="match status" value="1"/>
</dbReference>
<dbReference type="eggNOG" id="COG0060">
    <property type="taxonomic scope" value="Bacteria"/>
</dbReference>
<gene>
    <name evidence="10" type="primary">ileS</name>
    <name evidence="14" type="ordered locus">Theam_0642</name>
</gene>
<dbReference type="PROSITE" id="PS00178">
    <property type="entry name" value="AA_TRNA_LIGASE_I"/>
    <property type="match status" value="1"/>
</dbReference>
<dbReference type="EMBL" id="CP002444">
    <property type="protein sequence ID" value="ADU96612.1"/>
    <property type="molecule type" value="Genomic_DNA"/>
</dbReference>
<dbReference type="GO" id="GO:0000049">
    <property type="term" value="F:tRNA binding"/>
    <property type="evidence" value="ECO:0007669"/>
    <property type="project" value="InterPro"/>
</dbReference>
<dbReference type="SUPFAM" id="SSF52374">
    <property type="entry name" value="Nucleotidylyl transferase"/>
    <property type="match status" value="1"/>
</dbReference>
<dbReference type="InterPro" id="IPR002301">
    <property type="entry name" value="Ile-tRNA-ligase"/>
</dbReference>
<dbReference type="SUPFAM" id="SSF47323">
    <property type="entry name" value="Anticodon-binding domain of a subclass of class I aminoacyl-tRNA synthetases"/>
    <property type="match status" value="1"/>
</dbReference>
<keyword evidence="5 10" id="KW-0067">ATP-binding</keyword>
<comment type="function">
    <text evidence="8 10">Catalyzes the attachment of isoleucine to tRNA(Ile). As IleRS can inadvertently accommodate and process structurally similar amino acids such as valine, to avoid such errors it has two additional distinct tRNA(Ile)-dependent editing activities. One activity is designated as 'pretransfer' editing and involves the hydrolysis of activated Val-AMP. The other activity is designated 'posttransfer' editing and involves deacylation of mischarged Val-tRNA(Ile).</text>
</comment>
<dbReference type="PRINTS" id="PR00984">
    <property type="entry name" value="TRNASYNTHILE"/>
</dbReference>
<feature type="domain" description="Zinc finger FPG/IleRS-type" evidence="12">
    <location>
        <begin position="895"/>
        <end position="922"/>
    </location>
</feature>
<dbReference type="PANTHER" id="PTHR42765">
    <property type="entry name" value="SOLEUCYL-TRNA SYNTHETASE"/>
    <property type="match status" value="1"/>
</dbReference>
<keyword evidence="3 10" id="KW-0436">Ligase</keyword>
<dbReference type="InterPro" id="IPR009008">
    <property type="entry name" value="Val/Leu/Ile-tRNA-synth_edit"/>
</dbReference>
<evidence type="ECO:0000256" key="3">
    <source>
        <dbReference type="ARBA" id="ARBA00022598"/>
    </source>
</evidence>
<dbReference type="Gene3D" id="3.40.50.620">
    <property type="entry name" value="HUPs"/>
    <property type="match status" value="2"/>
</dbReference>
<feature type="binding site" evidence="10">
    <location>
        <position position="921"/>
    </location>
    <ligand>
        <name>Zn(2+)</name>
        <dbReference type="ChEBI" id="CHEBI:29105"/>
    </ligand>
</feature>
<dbReference type="PANTHER" id="PTHR42765:SF1">
    <property type="entry name" value="ISOLEUCINE--TRNA LIGASE, MITOCHONDRIAL"/>
    <property type="match status" value="1"/>
</dbReference>
<keyword evidence="7 10" id="KW-0030">Aminoacyl-tRNA synthetase</keyword>
<evidence type="ECO:0000256" key="7">
    <source>
        <dbReference type="ARBA" id="ARBA00023146"/>
    </source>
</evidence>
<keyword evidence="4 10" id="KW-0547">Nucleotide-binding</keyword>
<dbReference type="Proteomes" id="UP000006362">
    <property type="component" value="Chromosome"/>
</dbReference>
<dbReference type="FunFam" id="3.40.50.620:FF:000152">
    <property type="entry name" value="Isoleucine--tRNA ligase"/>
    <property type="match status" value="1"/>
</dbReference>
<dbReference type="GO" id="GO:0002161">
    <property type="term" value="F:aminoacyl-tRNA deacylase activity"/>
    <property type="evidence" value="ECO:0007669"/>
    <property type="project" value="InterPro"/>
</dbReference>
<dbReference type="CDD" id="cd00818">
    <property type="entry name" value="IleRS_core"/>
    <property type="match status" value="1"/>
</dbReference>
<feature type="domain" description="Methionyl/Valyl/Leucyl/Isoleucyl-tRNA synthetase anticodon-binding" evidence="13">
    <location>
        <begin position="684"/>
        <end position="836"/>
    </location>
</feature>
<evidence type="ECO:0000313" key="15">
    <source>
        <dbReference type="Proteomes" id="UP000006362"/>
    </source>
</evidence>
<comment type="catalytic activity">
    <reaction evidence="9 10">
        <text>tRNA(Ile) + L-isoleucine + ATP = L-isoleucyl-tRNA(Ile) + AMP + diphosphate</text>
        <dbReference type="Rhea" id="RHEA:11060"/>
        <dbReference type="Rhea" id="RHEA-COMP:9666"/>
        <dbReference type="Rhea" id="RHEA-COMP:9695"/>
        <dbReference type="ChEBI" id="CHEBI:30616"/>
        <dbReference type="ChEBI" id="CHEBI:33019"/>
        <dbReference type="ChEBI" id="CHEBI:58045"/>
        <dbReference type="ChEBI" id="CHEBI:78442"/>
        <dbReference type="ChEBI" id="CHEBI:78528"/>
        <dbReference type="ChEBI" id="CHEBI:456215"/>
        <dbReference type="EC" id="6.1.1.5"/>
    </reaction>
</comment>
<accession>E8T628</accession>
<dbReference type="GO" id="GO:0006428">
    <property type="term" value="P:isoleucyl-tRNA aminoacylation"/>
    <property type="evidence" value="ECO:0007669"/>
    <property type="project" value="UniProtKB-UniRule"/>
</dbReference>
<comment type="similarity">
    <text evidence="1 10">Belongs to the class-I aminoacyl-tRNA synthetase family. IleS type 1 subfamily.</text>
</comment>
<proteinExistence type="inferred from homology"/>
<dbReference type="InterPro" id="IPR002300">
    <property type="entry name" value="aa-tRNA-synth_Ia"/>
</dbReference>
<dbReference type="FunFam" id="1.10.730.20:FF:000001">
    <property type="entry name" value="Isoleucine--tRNA ligase"/>
    <property type="match status" value="1"/>
</dbReference>
<dbReference type="InterPro" id="IPR013155">
    <property type="entry name" value="M/V/L/I-tRNA-synth_anticd-bd"/>
</dbReference>
<evidence type="ECO:0000259" key="11">
    <source>
        <dbReference type="Pfam" id="PF00133"/>
    </source>
</evidence>
<dbReference type="RefSeq" id="WP_013537398.1">
    <property type="nucleotide sequence ID" value="NC_014926.1"/>
</dbReference>
<evidence type="ECO:0000256" key="4">
    <source>
        <dbReference type="ARBA" id="ARBA00022741"/>
    </source>
</evidence>
<keyword evidence="10" id="KW-0862">Zinc</keyword>
<dbReference type="EC" id="6.1.1.5" evidence="10"/>
<organism evidence="14 15">
    <name type="scientific">Thermovibrio ammonificans (strain DSM 15698 / JCM 12110 / HB-1)</name>
    <dbReference type="NCBI Taxonomy" id="648996"/>
    <lineage>
        <taxon>Bacteria</taxon>
        <taxon>Pseudomonadati</taxon>
        <taxon>Aquificota</taxon>
        <taxon>Aquificia</taxon>
        <taxon>Desulfurobacteriales</taxon>
        <taxon>Desulfurobacteriaceae</taxon>
        <taxon>Thermovibrio</taxon>
    </lineage>
</organism>
<dbReference type="Pfam" id="PF06827">
    <property type="entry name" value="zf-FPG_IleRS"/>
    <property type="match status" value="1"/>
</dbReference>
<dbReference type="InterPro" id="IPR023585">
    <property type="entry name" value="Ile-tRNA-ligase_type1"/>
</dbReference>
<feature type="binding site" evidence="10">
    <location>
        <position position="918"/>
    </location>
    <ligand>
        <name>Zn(2+)</name>
        <dbReference type="ChEBI" id="CHEBI:29105"/>
    </ligand>
</feature>
<feature type="short sequence motif" description="'KMSKS' region" evidence="10">
    <location>
        <begin position="602"/>
        <end position="606"/>
    </location>
</feature>
<dbReference type="Pfam" id="PF00133">
    <property type="entry name" value="tRNA-synt_1"/>
    <property type="match status" value="1"/>
</dbReference>
<feature type="binding site" evidence="10">
    <location>
        <position position="901"/>
    </location>
    <ligand>
        <name>Zn(2+)</name>
        <dbReference type="ChEBI" id="CHEBI:29105"/>
    </ligand>
</feature>
<dbReference type="GO" id="GO:0008270">
    <property type="term" value="F:zinc ion binding"/>
    <property type="evidence" value="ECO:0007669"/>
    <property type="project" value="UniProtKB-UniRule"/>
</dbReference>
<dbReference type="InterPro" id="IPR010663">
    <property type="entry name" value="Znf_FPG/IleRS"/>
</dbReference>
<feature type="short sequence motif" description="'HIGH' region" evidence="10">
    <location>
        <begin position="60"/>
        <end position="70"/>
    </location>
</feature>
<evidence type="ECO:0000313" key="14">
    <source>
        <dbReference type="EMBL" id="ADU96612.1"/>
    </source>
</evidence>
<evidence type="ECO:0000256" key="6">
    <source>
        <dbReference type="ARBA" id="ARBA00022917"/>
    </source>
</evidence>
<evidence type="ECO:0000256" key="5">
    <source>
        <dbReference type="ARBA" id="ARBA00022840"/>
    </source>
</evidence>
<comment type="subunit">
    <text evidence="10">Monomer.</text>
</comment>
<feature type="binding site" evidence="10">
    <location>
        <position position="605"/>
    </location>
    <ligand>
        <name>ATP</name>
        <dbReference type="ChEBI" id="CHEBI:30616"/>
    </ligand>
</feature>
<sequence>MAGRDYKETLNLPKTAFPMRGNLPKKEPEILKEWEKLNLYRKLLDKHQCDEKFVLHDGPPYANGHIHIGHALNKILKDIVNKSKALQGYQTPFVPGWDCHGLPIERAVFKKLKKRKHEVDPLEVRKKCREYAKQWIETQREEFIRLGVVGDWNNPYITMDPKYQADIVRELGKFYEKGLVYRAKKPVFWCPSCVTALAEAEIEYGEEESPSIFVAFEVTNGKGVVPEGTRLVIWTTTPWTLPANVAVAANPELTYVLLRTEKGRFVVAKELLEQFKEQTGIDGEVEKELQGAELEGVEYSHPFIERKGQVVLADYVAADTGTGLVHIAPGHGEEDYQVGLRYNLPVLVPVDDYGRFNQEAPEWLRGEKIWQANSLIIERLKESGHLLFAGTISHSYPHCWRCKGKVIFRATPQWFIAMDKGNPTLREVALKEIDRVQWIPQWGRTRIRNMVESRPDWCISRQRIWGVPIVAFYCKKCGEVIFSREIAERVAQIFEKESADAWYQKSCSELLPEGFTCPKCGSTEFEKETDILDVWFDSGSSHAAVLERRPELTWPADLYLEGSDQHRGWFQASLLESCGTRGKAPYRAVLTHGFTLDEKGLKMSKSLGNVVSPTDVVKRYGADILRLWVASENFTEDVRISDNILRGVAEVYKKIRNTIRFMLGNLNDFTPAQMLPYEELEEIDKWALNRFHQLVNEVVEHYNNYRFNRIYRRIYEYCSVELSSVYLDILKDTLYCEHPRSKKRRSAQTAIYQILYGLITLLAPIISFTAEEAYSHLPGREKESVFLEEFPPLCDELDGKLLERWDKLIRVKSLVNKVLEQLRKEGVANHSLEAAVTVYADGELYELLKEYQEQLPYIFITSQAEVKRLSEAPADAVEDPELIQNVKATGRRASGQKCQRCWMYSETVGKDPDFPDVCSRCAGVLRELEGERVETD</sequence>
<dbReference type="HAMAP" id="MF_02002">
    <property type="entry name" value="Ile_tRNA_synth_type1"/>
    <property type="match status" value="1"/>
</dbReference>
<comment type="cofactor">
    <cofactor evidence="10">
        <name>Zn(2+)</name>
        <dbReference type="ChEBI" id="CHEBI:29105"/>
    </cofactor>
    <text evidence="10">Binds 1 zinc ion per subunit.</text>
</comment>
<dbReference type="InterPro" id="IPR050081">
    <property type="entry name" value="Ile-tRNA_ligase"/>
</dbReference>
<dbReference type="GO" id="GO:0005829">
    <property type="term" value="C:cytosol"/>
    <property type="evidence" value="ECO:0007669"/>
    <property type="project" value="TreeGrafter"/>
</dbReference>
<evidence type="ECO:0000256" key="10">
    <source>
        <dbReference type="HAMAP-Rule" id="MF_02002"/>
    </source>
</evidence>
<feature type="binding site" evidence="10">
    <location>
        <position position="898"/>
    </location>
    <ligand>
        <name>Zn(2+)</name>
        <dbReference type="ChEBI" id="CHEBI:29105"/>
    </ligand>
</feature>
<dbReference type="CDD" id="cd07960">
    <property type="entry name" value="Anticodon_Ia_Ile_BEm"/>
    <property type="match status" value="1"/>
</dbReference>
<evidence type="ECO:0000256" key="9">
    <source>
        <dbReference type="ARBA" id="ARBA00048359"/>
    </source>
</evidence>
<dbReference type="STRING" id="648996.Theam_0642"/>
<comment type="subcellular location">
    <subcellularLocation>
        <location evidence="10">Cytoplasm</location>
    </subcellularLocation>
</comment>
<feature type="domain" description="Aminoacyl-tRNA synthetase class Ia" evidence="11">
    <location>
        <begin position="30"/>
        <end position="641"/>
    </location>
</feature>
<dbReference type="InterPro" id="IPR001412">
    <property type="entry name" value="aa-tRNA-synth_I_CS"/>
</dbReference>
<feature type="binding site" evidence="10">
    <location>
        <position position="561"/>
    </location>
    <ligand>
        <name>L-isoleucyl-5'-AMP</name>
        <dbReference type="ChEBI" id="CHEBI:178002"/>
    </ligand>
</feature>
<reference evidence="14" key="1">
    <citation type="submission" date="2011-01" db="EMBL/GenBank/DDBJ databases">
        <title>Complete sequence of chromosome of Thermovibrio ammonificans HB-1.</title>
        <authorList>
            <consortium name="US DOE Joint Genome Institute"/>
            <person name="Lucas S."/>
            <person name="Copeland A."/>
            <person name="Lapidus A."/>
            <person name="Cheng J.-F."/>
            <person name="Goodwin L."/>
            <person name="Pitluck S."/>
            <person name="Davenport K."/>
            <person name="Detter J.C."/>
            <person name="Han C."/>
            <person name="Tapia R."/>
            <person name="Land M."/>
            <person name="Hauser L."/>
            <person name="Kyrpides N."/>
            <person name="Ivanova N."/>
            <person name="Ovchinnikova G."/>
            <person name="Vetriani C."/>
            <person name="Woyke T."/>
        </authorList>
    </citation>
    <scope>NUCLEOTIDE SEQUENCE [LARGE SCALE GENOMIC DNA]</scope>
    <source>
        <strain evidence="14">HB-1</strain>
    </source>
</reference>
<dbReference type="GO" id="GO:0005524">
    <property type="term" value="F:ATP binding"/>
    <property type="evidence" value="ECO:0007669"/>
    <property type="project" value="UniProtKB-UniRule"/>
</dbReference>
<dbReference type="InterPro" id="IPR014729">
    <property type="entry name" value="Rossmann-like_a/b/a_fold"/>
</dbReference>
<evidence type="ECO:0000259" key="13">
    <source>
        <dbReference type="Pfam" id="PF08264"/>
    </source>
</evidence>
<evidence type="ECO:0000256" key="2">
    <source>
        <dbReference type="ARBA" id="ARBA00022490"/>
    </source>
</evidence>
<dbReference type="OrthoDB" id="9810365at2"/>
<keyword evidence="10" id="KW-0479">Metal-binding</keyword>
<keyword evidence="6 10" id="KW-0648">Protein biosynthesis</keyword>
<dbReference type="SUPFAM" id="SSF50677">
    <property type="entry name" value="ValRS/IleRS/LeuRS editing domain"/>
    <property type="match status" value="1"/>
</dbReference>
<dbReference type="HOGENOM" id="CLU_001493_7_0_0"/>
<comment type="domain">
    <text evidence="10">IleRS has two distinct active sites: one for aminoacylation and one for editing. The misactivated valine is translocated from the active site to the editing site, which sterically excludes the correctly activated isoleucine. The single editing site contains two valyl binding pockets, one specific for each substrate (Val-AMP or Val-tRNA(Ile)).</text>
</comment>
<dbReference type="KEGG" id="tam:Theam_0642"/>
<evidence type="ECO:0000256" key="8">
    <source>
        <dbReference type="ARBA" id="ARBA00025217"/>
    </source>
</evidence>
<protein>
    <recommendedName>
        <fullName evidence="10">Isoleucine--tRNA ligase</fullName>
        <ecNumber evidence="10">6.1.1.5</ecNumber>
    </recommendedName>
    <alternativeName>
        <fullName evidence="10">Isoleucyl-tRNA synthetase</fullName>
        <shortName evidence="10">IleRS</shortName>
    </alternativeName>
</protein>
<dbReference type="Gene3D" id="1.10.730.20">
    <property type="match status" value="1"/>
</dbReference>
<name>E8T628_THEA1</name>
<dbReference type="GO" id="GO:0004822">
    <property type="term" value="F:isoleucine-tRNA ligase activity"/>
    <property type="evidence" value="ECO:0007669"/>
    <property type="project" value="UniProtKB-UniRule"/>
</dbReference>
<dbReference type="InterPro" id="IPR009080">
    <property type="entry name" value="tRNAsynth_Ia_anticodon-bd"/>
</dbReference>
<dbReference type="AlphaFoldDB" id="E8T628"/>
<dbReference type="Gene3D" id="3.90.740.10">
    <property type="entry name" value="Valyl/Leucyl/Isoleucyl-tRNA synthetase, editing domain"/>
    <property type="match status" value="1"/>
</dbReference>
<dbReference type="NCBIfam" id="TIGR00392">
    <property type="entry name" value="ileS"/>
    <property type="match status" value="1"/>
</dbReference>
<evidence type="ECO:0000259" key="12">
    <source>
        <dbReference type="Pfam" id="PF06827"/>
    </source>
</evidence>
<dbReference type="InterPro" id="IPR033708">
    <property type="entry name" value="Anticodon_Ile_BEm"/>
</dbReference>
<keyword evidence="2 10" id="KW-0963">Cytoplasm</keyword>